<feature type="chain" id="PRO_5032525879" description="Lipoprotein" evidence="1">
    <location>
        <begin position="18"/>
        <end position="252"/>
    </location>
</feature>
<evidence type="ECO:0008006" key="4">
    <source>
        <dbReference type="Google" id="ProtNLM"/>
    </source>
</evidence>
<dbReference type="PROSITE" id="PS51257">
    <property type="entry name" value="PROKAR_LIPOPROTEIN"/>
    <property type="match status" value="1"/>
</dbReference>
<comment type="caution">
    <text evidence="2">The sequence shown here is derived from an EMBL/GenBank/DDBJ whole genome shotgun (WGS) entry which is preliminary data.</text>
</comment>
<feature type="signal peptide" evidence="1">
    <location>
        <begin position="1"/>
        <end position="17"/>
    </location>
</feature>
<organism evidence="2 3">
    <name type="scientific">Vibrio cholerae</name>
    <dbReference type="NCBI Taxonomy" id="666"/>
    <lineage>
        <taxon>Bacteria</taxon>
        <taxon>Pseudomonadati</taxon>
        <taxon>Pseudomonadota</taxon>
        <taxon>Gammaproteobacteria</taxon>
        <taxon>Vibrionales</taxon>
        <taxon>Vibrionaceae</taxon>
        <taxon>Vibrio</taxon>
    </lineage>
</organism>
<sequence>MRALPFCAISLAMLLQACSNTSLPSFTSKTLATLDNPETIQPQNFVLRGELVVGSEVQRFTPCGSNQQYWLNLSATQLRDTQEKSRLPYEPLYGEIVGTLLPPNHNGFNGDYVARIAVHKIQSLSRKSSSCQPIQDPTLNWSGTYFARSTAQSGFSVSLILEPDHSAQTLYEYANGDPAVVEQGYWQQLNSNQIQVVMTRHQRQYLISERIFTREGNQLKADKEKVGQSIYDIADGGLVLFASDVSDTGIKP</sequence>
<dbReference type="AlphaFoldDB" id="A0A5C9T523"/>
<protein>
    <recommendedName>
        <fullName evidence="4">Lipoprotein</fullName>
    </recommendedName>
</protein>
<evidence type="ECO:0000256" key="1">
    <source>
        <dbReference type="SAM" id="SignalP"/>
    </source>
</evidence>
<dbReference type="Proteomes" id="UP000323583">
    <property type="component" value="Unassembled WGS sequence"/>
</dbReference>
<evidence type="ECO:0000313" key="3">
    <source>
        <dbReference type="Proteomes" id="UP000323583"/>
    </source>
</evidence>
<gene>
    <name evidence="2" type="ORF">FXE67_01150</name>
</gene>
<evidence type="ECO:0000313" key="2">
    <source>
        <dbReference type="EMBL" id="TXY94413.1"/>
    </source>
</evidence>
<proteinExistence type="predicted"/>
<reference evidence="2 3" key="1">
    <citation type="submission" date="2019-06" db="EMBL/GenBank/DDBJ databases">
        <title>Vibrio cholerae phylogeny based on whole-genome sequencing reveals genetic diversity and population strucutre.</title>
        <authorList>
            <person name="Zhiqiu Y."/>
            <person name="Bin L."/>
            <person name="Lingyan J."/>
        </authorList>
    </citation>
    <scope>NUCLEOTIDE SEQUENCE [LARGE SCALE GENOMIC DNA]</scope>
    <source>
        <strain evidence="2 3">N2768</strain>
    </source>
</reference>
<name>A0A5C9T523_VIBCL</name>
<dbReference type="EMBL" id="VSGZ01000005">
    <property type="protein sequence ID" value="TXY94413.1"/>
    <property type="molecule type" value="Genomic_DNA"/>
</dbReference>
<accession>A0A5C9T523</accession>
<keyword evidence="1" id="KW-0732">Signal</keyword>